<dbReference type="OrthoDB" id="6910977at2759"/>
<dbReference type="SUPFAM" id="SSF57667">
    <property type="entry name" value="beta-beta-alpha zinc fingers"/>
    <property type="match status" value="1"/>
</dbReference>
<feature type="non-terminal residue" evidence="1">
    <location>
        <position position="1"/>
    </location>
</feature>
<dbReference type="Proteomes" id="UP000194127">
    <property type="component" value="Unassembled WGS sequence"/>
</dbReference>
<dbReference type="InterPro" id="IPR036236">
    <property type="entry name" value="Znf_C2H2_sf"/>
</dbReference>
<dbReference type="STRING" id="670580.A0A1X6MZL7"/>
<dbReference type="GeneID" id="36330627"/>
<dbReference type="RefSeq" id="XP_024338427.1">
    <property type="nucleotide sequence ID" value="XM_024485678.1"/>
</dbReference>
<keyword evidence="2" id="KW-1185">Reference proteome</keyword>
<dbReference type="Gene3D" id="3.30.160.60">
    <property type="entry name" value="Classic Zinc Finger"/>
    <property type="match status" value="1"/>
</dbReference>
<sequence>APTPTCTSGAVCMWGTACGLPISELSAIAIMRHLKQYHHAELHPLCLRIRSVCQWRTSNGSPCGNPLLTRNLGKHIATVHLRATTMTCPGCGWVFTRPDSLKCHLRNGCKRG</sequence>
<reference evidence="1 2" key="1">
    <citation type="submission" date="2017-04" db="EMBL/GenBank/DDBJ databases">
        <title>Genome Sequence of the Model Brown-Rot Fungus Postia placenta SB12.</title>
        <authorList>
            <consortium name="DOE Joint Genome Institute"/>
            <person name="Gaskell J."/>
            <person name="Kersten P."/>
            <person name="Larrondo L.F."/>
            <person name="Canessa P."/>
            <person name="Martinez D."/>
            <person name="Hibbett D."/>
            <person name="Schmoll M."/>
            <person name="Kubicek C.P."/>
            <person name="Martinez A.T."/>
            <person name="Yadav J."/>
            <person name="Master E."/>
            <person name="Magnuson J.K."/>
            <person name="James T."/>
            <person name="Yaver D."/>
            <person name="Berka R."/>
            <person name="Labutti K."/>
            <person name="Lipzen A."/>
            <person name="Aerts A."/>
            <person name="Barry K."/>
            <person name="Henrissat B."/>
            <person name="Blanchette R."/>
            <person name="Grigoriev I."/>
            <person name="Cullen D."/>
        </authorList>
    </citation>
    <scope>NUCLEOTIDE SEQUENCE [LARGE SCALE GENOMIC DNA]</scope>
    <source>
        <strain evidence="1 2">MAD-698-R-SB12</strain>
    </source>
</reference>
<evidence type="ECO:0008006" key="3">
    <source>
        <dbReference type="Google" id="ProtNLM"/>
    </source>
</evidence>
<gene>
    <name evidence="1" type="ORF">POSPLADRAFT_1144243</name>
</gene>
<organism evidence="1 2">
    <name type="scientific">Postia placenta MAD-698-R-SB12</name>
    <dbReference type="NCBI Taxonomy" id="670580"/>
    <lineage>
        <taxon>Eukaryota</taxon>
        <taxon>Fungi</taxon>
        <taxon>Dikarya</taxon>
        <taxon>Basidiomycota</taxon>
        <taxon>Agaricomycotina</taxon>
        <taxon>Agaricomycetes</taxon>
        <taxon>Polyporales</taxon>
        <taxon>Adustoporiaceae</taxon>
        <taxon>Rhodonia</taxon>
    </lineage>
</organism>
<accession>A0A1X6MZL7</accession>
<dbReference type="EMBL" id="KZ110598">
    <property type="protein sequence ID" value="OSX61633.1"/>
    <property type="molecule type" value="Genomic_DNA"/>
</dbReference>
<protein>
    <recommendedName>
        <fullName evidence="3">C2H2-type domain-containing protein</fullName>
    </recommendedName>
</protein>
<evidence type="ECO:0000313" key="2">
    <source>
        <dbReference type="Proteomes" id="UP000194127"/>
    </source>
</evidence>
<dbReference type="AlphaFoldDB" id="A0A1X6MZL7"/>
<name>A0A1X6MZL7_9APHY</name>
<proteinExistence type="predicted"/>
<evidence type="ECO:0000313" key="1">
    <source>
        <dbReference type="EMBL" id="OSX61633.1"/>
    </source>
</evidence>